<organism evidence="2 3">
    <name type="scientific">Rhypophila decipiens</name>
    <dbReference type="NCBI Taxonomy" id="261697"/>
    <lineage>
        <taxon>Eukaryota</taxon>
        <taxon>Fungi</taxon>
        <taxon>Dikarya</taxon>
        <taxon>Ascomycota</taxon>
        <taxon>Pezizomycotina</taxon>
        <taxon>Sordariomycetes</taxon>
        <taxon>Sordariomycetidae</taxon>
        <taxon>Sordariales</taxon>
        <taxon>Naviculisporaceae</taxon>
        <taxon>Rhypophila</taxon>
    </lineage>
</organism>
<reference evidence="2" key="1">
    <citation type="journal article" date="2023" name="Mol. Phylogenet. Evol.">
        <title>Genome-scale phylogeny and comparative genomics of the fungal order Sordariales.</title>
        <authorList>
            <person name="Hensen N."/>
            <person name="Bonometti L."/>
            <person name="Westerberg I."/>
            <person name="Brannstrom I.O."/>
            <person name="Guillou S."/>
            <person name="Cros-Aarteil S."/>
            <person name="Calhoun S."/>
            <person name="Haridas S."/>
            <person name="Kuo A."/>
            <person name="Mondo S."/>
            <person name="Pangilinan J."/>
            <person name="Riley R."/>
            <person name="LaButti K."/>
            <person name="Andreopoulos B."/>
            <person name="Lipzen A."/>
            <person name="Chen C."/>
            <person name="Yan M."/>
            <person name="Daum C."/>
            <person name="Ng V."/>
            <person name="Clum A."/>
            <person name="Steindorff A."/>
            <person name="Ohm R.A."/>
            <person name="Martin F."/>
            <person name="Silar P."/>
            <person name="Natvig D.O."/>
            <person name="Lalanne C."/>
            <person name="Gautier V."/>
            <person name="Ament-Velasquez S.L."/>
            <person name="Kruys A."/>
            <person name="Hutchinson M.I."/>
            <person name="Powell A.J."/>
            <person name="Barry K."/>
            <person name="Miller A.N."/>
            <person name="Grigoriev I.V."/>
            <person name="Debuchy R."/>
            <person name="Gladieux P."/>
            <person name="Hiltunen Thoren M."/>
            <person name="Johannesson H."/>
        </authorList>
    </citation>
    <scope>NUCLEOTIDE SEQUENCE</scope>
    <source>
        <strain evidence="2">PSN293</strain>
    </source>
</reference>
<dbReference type="Proteomes" id="UP001301769">
    <property type="component" value="Unassembled WGS sequence"/>
</dbReference>
<keyword evidence="3" id="KW-1185">Reference proteome</keyword>
<protein>
    <submittedName>
        <fullName evidence="2">Uncharacterized protein</fullName>
    </submittedName>
</protein>
<comment type="caution">
    <text evidence="2">The sequence shown here is derived from an EMBL/GenBank/DDBJ whole genome shotgun (WGS) entry which is preliminary data.</text>
</comment>
<name>A0AAN6XT76_9PEZI</name>
<evidence type="ECO:0000313" key="2">
    <source>
        <dbReference type="EMBL" id="KAK4206279.1"/>
    </source>
</evidence>
<evidence type="ECO:0000256" key="1">
    <source>
        <dbReference type="SAM" id="MobiDB-lite"/>
    </source>
</evidence>
<feature type="region of interest" description="Disordered" evidence="1">
    <location>
        <begin position="1"/>
        <end position="43"/>
    </location>
</feature>
<accession>A0AAN6XT76</accession>
<proteinExistence type="predicted"/>
<sequence>MTAAKNTSSPAGARSTARPAWVVKETPVPDPRRGRRAATAAAAQDITSKLPAFAVRDTSTREIPAKPEALLDDAPTFVKPTQILPIHEAEEHIRLGRKTTIGRLGDTKRRLLRPWGW</sequence>
<evidence type="ECO:0000313" key="3">
    <source>
        <dbReference type="Proteomes" id="UP001301769"/>
    </source>
</evidence>
<gene>
    <name evidence="2" type="ORF">QBC37DRAFT_393549</name>
</gene>
<feature type="compositionally biased region" description="Polar residues" evidence="1">
    <location>
        <begin position="1"/>
        <end position="10"/>
    </location>
</feature>
<reference evidence="2" key="2">
    <citation type="submission" date="2023-05" db="EMBL/GenBank/DDBJ databases">
        <authorList>
            <consortium name="Lawrence Berkeley National Laboratory"/>
            <person name="Steindorff A."/>
            <person name="Hensen N."/>
            <person name="Bonometti L."/>
            <person name="Westerberg I."/>
            <person name="Brannstrom I.O."/>
            <person name="Guillou S."/>
            <person name="Cros-Aarteil S."/>
            <person name="Calhoun S."/>
            <person name="Haridas S."/>
            <person name="Kuo A."/>
            <person name="Mondo S."/>
            <person name="Pangilinan J."/>
            <person name="Riley R."/>
            <person name="Labutti K."/>
            <person name="Andreopoulos B."/>
            <person name="Lipzen A."/>
            <person name="Chen C."/>
            <person name="Yanf M."/>
            <person name="Daum C."/>
            <person name="Ng V."/>
            <person name="Clum A."/>
            <person name="Ohm R."/>
            <person name="Martin F."/>
            <person name="Silar P."/>
            <person name="Natvig D."/>
            <person name="Lalanne C."/>
            <person name="Gautier V."/>
            <person name="Ament-Velasquez S.L."/>
            <person name="Kruys A."/>
            <person name="Hutchinson M.I."/>
            <person name="Powell A.J."/>
            <person name="Barry K."/>
            <person name="Miller A.N."/>
            <person name="Grigoriev I.V."/>
            <person name="Debuchy R."/>
            <person name="Gladieux P."/>
            <person name="Thoren M.H."/>
            <person name="Johannesson H."/>
        </authorList>
    </citation>
    <scope>NUCLEOTIDE SEQUENCE</scope>
    <source>
        <strain evidence="2">PSN293</strain>
    </source>
</reference>
<dbReference type="EMBL" id="MU858451">
    <property type="protein sequence ID" value="KAK4206279.1"/>
    <property type="molecule type" value="Genomic_DNA"/>
</dbReference>
<dbReference type="AlphaFoldDB" id="A0AAN6XT76"/>